<gene>
    <name evidence="1" type="ORF">F383_26095</name>
</gene>
<reference evidence="2" key="1">
    <citation type="submission" date="2014-09" db="EMBL/GenBank/DDBJ databases">
        <authorList>
            <person name="Mudge J."/>
            <person name="Ramaraj T."/>
            <person name="Lindquist I.E."/>
            <person name="Bharti A.K."/>
            <person name="Sundararajan A."/>
            <person name="Cameron C.T."/>
            <person name="Woodward J.E."/>
            <person name="May G.D."/>
            <person name="Brubaker C."/>
            <person name="Broadhvest J."/>
            <person name="Wilkins T.A."/>
        </authorList>
    </citation>
    <scope>NUCLEOTIDE SEQUENCE</scope>
    <source>
        <strain evidence="2">cv. AKA8401</strain>
    </source>
</reference>
<evidence type="ECO:0000313" key="2">
    <source>
        <dbReference type="Proteomes" id="UP000032142"/>
    </source>
</evidence>
<sequence length="58" mass="6855">MALASYYVNRVSWVSISIPNGSTGSLRMYQRNDKYRQASSVIKVRRRHVHTIDWITWV</sequence>
<evidence type="ECO:0000313" key="1">
    <source>
        <dbReference type="EMBL" id="KHG19131.1"/>
    </source>
</evidence>
<name>A0A0B0P6X7_GOSAR</name>
<accession>A0A0B0P6X7</accession>
<proteinExistence type="predicted"/>
<dbReference type="Proteomes" id="UP000032142">
    <property type="component" value="Unassembled WGS sequence"/>
</dbReference>
<dbReference type="EMBL" id="KN412253">
    <property type="protein sequence ID" value="KHG19131.1"/>
    <property type="molecule type" value="Genomic_DNA"/>
</dbReference>
<keyword evidence="2" id="KW-1185">Reference proteome</keyword>
<dbReference type="AlphaFoldDB" id="A0A0B0P6X7"/>
<protein>
    <submittedName>
        <fullName evidence="1">Abietadienol/abietadienal oxidase</fullName>
    </submittedName>
</protein>
<organism evidence="1 2">
    <name type="scientific">Gossypium arboreum</name>
    <name type="common">Tree cotton</name>
    <name type="synonym">Gossypium nanking</name>
    <dbReference type="NCBI Taxonomy" id="29729"/>
    <lineage>
        <taxon>Eukaryota</taxon>
        <taxon>Viridiplantae</taxon>
        <taxon>Streptophyta</taxon>
        <taxon>Embryophyta</taxon>
        <taxon>Tracheophyta</taxon>
        <taxon>Spermatophyta</taxon>
        <taxon>Magnoliopsida</taxon>
        <taxon>eudicotyledons</taxon>
        <taxon>Gunneridae</taxon>
        <taxon>Pentapetalae</taxon>
        <taxon>rosids</taxon>
        <taxon>malvids</taxon>
        <taxon>Malvales</taxon>
        <taxon>Malvaceae</taxon>
        <taxon>Malvoideae</taxon>
        <taxon>Gossypium</taxon>
    </lineage>
</organism>